<comment type="caution">
    <text evidence="1">The sequence shown here is derived from an EMBL/GenBank/DDBJ whole genome shotgun (WGS) entry which is preliminary data.</text>
</comment>
<reference evidence="1" key="1">
    <citation type="submission" date="2013-11" db="EMBL/GenBank/DDBJ databases">
        <title>Microbial diversity, functional groups and degradation webs in Northern and Southern Mediterranean and Red Sea marine crude oil polluted sites.</title>
        <authorList>
            <person name="Daffonchio D."/>
            <person name="Mapelli F."/>
            <person name="Ferrer M."/>
            <person name="Richter M."/>
            <person name="Cherif A."/>
            <person name="Malkawi H.I."/>
            <person name="Yakimov M.M."/>
            <person name="Abdel-Fattah Y.R."/>
            <person name="Blaghen M."/>
            <person name="Golyshin P.N."/>
            <person name="Kalogerakis N."/>
            <person name="Boon N."/>
            <person name="Magagnini M."/>
            <person name="Fava F."/>
        </authorList>
    </citation>
    <scope>NUCLEOTIDE SEQUENCE</scope>
</reference>
<protein>
    <submittedName>
        <fullName evidence="1">DNA polymerase III, epsilon subunit</fullName>
    </submittedName>
</protein>
<evidence type="ECO:0000313" key="1">
    <source>
        <dbReference type="EMBL" id="KTF08324.1"/>
    </source>
</evidence>
<gene>
    <name evidence="1" type="ORF">MGSAQ_000180</name>
</gene>
<accession>A0A1B6NY43</accession>
<dbReference type="AlphaFoldDB" id="A0A1B6NY43"/>
<organism evidence="1">
    <name type="scientific">marine sediment metagenome</name>
    <dbReference type="NCBI Taxonomy" id="412755"/>
    <lineage>
        <taxon>unclassified sequences</taxon>
        <taxon>metagenomes</taxon>
        <taxon>ecological metagenomes</taxon>
    </lineage>
</organism>
<name>A0A1B6NY43_9ZZZZ</name>
<feature type="non-terminal residue" evidence="1">
    <location>
        <position position="162"/>
    </location>
</feature>
<dbReference type="EMBL" id="AYSL01000025">
    <property type="protein sequence ID" value="KTF08324.1"/>
    <property type="molecule type" value="Genomic_DNA"/>
</dbReference>
<proteinExistence type="predicted"/>
<sequence>MANATRSLSRIMASDAPGTVAALTELAAGLEAADLPPLAFRAEAASLNALLLLLDARLRALGHTPVLSVRPDPDDQMRLVLDWRGSPVPIDLLEGWLTAAPDPGQPDLTGAEILARHGTGIWPEADGARARLVMPLALAQGVADGSGVTYDFALATRGVGVV</sequence>